<dbReference type="InterPro" id="IPR007420">
    <property type="entry name" value="DUF465"/>
</dbReference>
<feature type="coiled-coil region" evidence="1">
    <location>
        <begin position="3"/>
        <end position="51"/>
    </location>
</feature>
<reference evidence="3" key="1">
    <citation type="submission" date="2020-09" db="EMBL/GenBank/DDBJ databases">
        <title>The genome sequence of strain Labrenzia suaedae 4C16A.</title>
        <authorList>
            <person name="Liu Y."/>
        </authorList>
    </citation>
    <scope>NUCLEOTIDE SEQUENCE [LARGE SCALE GENOMIC DNA]</scope>
    <source>
        <strain evidence="3">4C16A</strain>
    </source>
</reference>
<reference evidence="2 3" key="2">
    <citation type="journal article" date="2021" name="Int. J. Syst. Evol. Microbiol.">
        <title>Roseibium litorale sp. nov., isolated from a tidal flat sediment and proposal for the reclassification of Labrenzia polysiphoniae as Roseibium polysiphoniae comb. nov.</title>
        <authorList>
            <person name="Liu Y."/>
            <person name="Pei T."/>
            <person name="Du J."/>
            <person name="Chao M."/>
            <person name="Deng M.R."/>
            <person name="Zhu H."/>
        </authorList>
    </citation>
    <scope>NUCLEOTIDE SEQUENCE [LARGE SCALE GENOMIC DNA]</scope>
    <source>
        <strain evidence="2 3">4C16A</strain>
    </source>
</reference>
<dbReference type="Gene3D" id="6.10.280.50">
    <property type="match status" value="1"/>
</dbReference>
<evidence type="ECO:0000256" key="1">
    <source>
        <dbReference type="SAM" id="Coils"/>
    </source>
</evidence>
<comment type="caution">
    <text evidence="2">The sequence shown here is derived from an EMBL/GenBank/DDBJ whole genome shotgun (WGS) entry which is preliminary data.</text>
</comment>
<dbReference type="Proteomes" id="UP000632063">
    <property type="component" value="Unassembled WGS sequence"/>
</dbReference>
<keyword evidence="3" id="KW-1185">Reference proteome</keyword>
<protein>
    <submittedName>
        <fullName evidence="2">DUF465 domain-containing protein</fullName>
    </submittedName>
</protein>
<keyword evidence="1" id="KW-0175">Coiled coil</keyword>
<organism evidence="2 3">
    <name type="scientific">Roseibium litorale</name>
    <dbReference type="NCBI Taxonomy" id="2803841"/>
    <lineage>
        <taxon>Bacteria</taxon>
        <taxon>Pseudomonadati</taxon>
        <taxon>Pseudomonadota</taxon>
        <taxon>Alphaproteobacteria</taxon>
        <taxon>Hyphomicrobiales</taxon>
        <taxon>Stappiaceae</taxon>
        <taxon>Roseibium</taxon>
    </lineage>
</organism>
<evidence type="ECO:0000313" key="3">
    <source>
        <dbReference type="Proteomes" id="UP000632063"/>
    </source>
</evidence>
<dbReference type="InterPro" id="IPR038444">
    <property type="entry name" value="DUF465_sf"/>
</dbReference>
<dbReference type="Pfam" id="PF04325">
    <property type="entry name" value="DUF465"/>
    <property type="match status" value="1"/>
</dbReference>
<accession>A0ABR9CS27</accession>
<proteinExistence type="predicted"/>
<dbReference type="EMBL" id="JACYXI010000015">
    <property type="protein sequence ID" value="MBD8893687.1"/>
    <property type="molecule type" value="Genomic_DNA"/>
</dbReference>
<sequence length="58" mass="6503">MELAQLRQEHRDLDAAVQALSASGSADALQLQRLKKKKLQIKDRITALEDQLHPDIIA</sequence>
<evidence type="ECO:0000313" key="2">
    <source>
        <dbReference type="EMBL" id="MBD8893687.1"/>
    </source>
</evidence>
<gene>
    <name evidence="2" type="ORF">IG616_19240</name>
</gene>
<name>A0ABR9CS27_9HYPH</name>